<reference evidence="13" key="2">
    <citation type="submission" date="2021-01" db="EMBL/GenBank/DDBJ databases">
        <authorList>
            <person name="Schikora-Tamarit M.A."/>
        </authorList>
    </citation>
    <scope>NUCLEOTIDE SEQUENCE</scope>
    <source>
        <strain evidence="13">CBS2887</strain>
    </source>
</reference>
<comment type="caution">
    <text evidence="13">The sequence shown here is derived from an EMBL/GenBank/DDBJ whole genome shotgun (WGS) entry which is preliminary data.</text>
</comment>
<dbReference type="Proteomes" id="UP000774326">
    <property type="component" value="Unassembled WGS sequence"/>
</dbReference>
<evidence type="ECO:0000256" key="4">
    <source>
        <dbReference type="ARBA" id="ARBA00022989"/>
    </source>
</evidence>
<evidence type="ECO:0000256" key="9">
    <source>
        <dbReference type="ARBA" id="ARBA00039865"/>
    </source>
</evidence>
<feature type="chain" id="PRO_5040371636" description="Maintenance of telomere capping protein 6" evidence="11">
    <location>
        <begin position="30"/>
        <end position="553"/>
    </location>
</feature>
<dbReference type="OrthoDB" id="5573651at2759"/>
<evidence type="ECO:0000256" key="7">
    <source>
        <dbReference type="ARBA" id="ARBA00037703"/>
    </source>
</evidence>
<dbReference type="InterPro" id="IPR051008">
    <property type="entry name" value="Telomere_Capping_Maintenance"/>
</dbReference>
<dbReference type="Pfam" id="PF25506">
    <property type="entry name" value="TIM-barrel_MTC6"/>
    <property type="match status" value="1"/>
</dbReference>
<dbReference type="InterPro" id="IPR057530">
    <property type="entry name" value="TIM-barrel_MTC6"/>
</dbReference>
<proteinExistence type="inferred from homology"/>
<evidence type="ECO:0000256" key="5">
    <source>
        <dbReference type="ARBA" id="ARBA00023136"/>
    </source>
</evidence>
<sequence>MLIPTPKHLTSTLFLINLSFFFLIPIIKATNETNWPELSRRQIIARRSQRDLSANISISKLSLTGVGLSTTVFNDFGYNQDTVSQVYDLLNVGVQTLYVDLYWNEQMNKFQLCPFQYEISTAVNQSETATNEDGVSCLRSLTMNDLMSVVQSYIVESDTNLFGDLVVMILNLYSLNDTSISYSQDLQGTWNDTLSSVMTSYFNNYLYTPTALQSERTTDVNNTNLIDGYPRLSKLLFTEKKRLLTFINQYEIPLYSSYNVSNDNDLFFNISAQNSSIIPVLETSDIQSSTELTAKASQDWLFTIDSINSHLQFSEDSVHNLITNGYSPILNHTIPEISDIATIFGNSLWSWGQGEPLFVTEAMKRYSNDTGYIQEAYKCASMSLNGSYQVANCYEEKYYILRDVHDRLNWTLSSQKSSYFHIYQVSDDGDADNDDKSKRKFNVPKDSLERMAVVLYLNSLENVNFEDFWIDLNSINVDNCWVTGGPYASCPYEIVSSNRNFVEMLVAASLCCLILFVLMASLRLRRVPIRDNRKHWKKLMNQYSTSDYDGVPS</sequence>
<dbReference type="AlphaFoldDB" id="A0A9P8PN51"/>
<comment type="similarity">
    <text evidence="8">Belongs to the MTC6 family.</text>
</comment>
<evidence type="ECO:0000256" key="3">
    <source>
        <dbReference type="ARBA" id="ARBA00022729"/>
    </source>
</evidence>
<keyword evidence="4 10" id="KW-1133">Transmembrane helix</keyword>
<dbReference type="PANTHER" id="PTHR35518">
    <property type="entry name" value="MAINTENANCE OF TELOMOERE CAPPING"/>
    <property type="match status" value="1"/>
</dbReference>
<evidence type="ECO:0000256" key="8">
    <source>
        <dbReference type="ARBA" id="ARBA00038159"/>
    </source>
</evidence>
<dbReference type="GO" id="GO:0016020">
    <property type="term" value="C:membrane"/>
    <property type="evidence" value="ECO:0007669"/>
    <property type="project" value="UniProtKB-SubCell"/>
</dbReference>
<name>A0A9P8PN51_WICPI</name>
<evidence type="ECO:0000313" key="13">
    <source>
        <dbReference type="EMBL" id="KAH3674517.1"/>
    </source>
</evidence>
<evidence type="ECO:0000313" key="14">
    <source>
        <dbReference type="Proteomes" id="UP000774326"/>
    </source>
</evidence>
<evidence type="ECO:0000256" key="11">
    <source>
        <dbReference type="SAM" id="SignalP"/>
    </source>
</evidence>
<comment type="subcellular location">
    <subcellularLocation>
        <location evidence="1">Membrane</location>
        <topology evidence="1">Single-pass type I membrane protein</topology>
    </subcellularLocation>
</comment>
<evidence type="ECO:0000256" key="10">
    <source>
        <dbReference type="SAM" id="Phobius"/>
    </source>
</evidence>
<keyword evidence="5 10" id="KW-0472">Membrane</keyword>
<evidence type="ECO:0000256" key="6">
    <source>
        <dbReference type="ARBA" id="ARBA00023180"/>
    </source>
</evidence>
<protein>
    <recommendedName>
        <fullName evidence="9">Maintenance of telomere capping protein 6</fullName>
    </recommendedName>
</protein>
<keyword evidence="6" id="KW-0325">Glycoprotein</keyword>
<feature type="transmembrane region" description="Helical" evidence="10">
    <location>
        <begin position="504"/>
        <end position="524"/>
    </location>
</feature>
<organism evidence="13 14">
    <name type="scientific">Wickerhamomyces pijperi</name>
    <name type="common">Yeast</name>
    <name type="synonym">Pichia pijperi</name>
    <dbReference type="NCBI Taxonomy" id="599730"/>
    <lineage>
        <taxon>Eukaryota</taxon>
        <taxon>Fungi</taxon>
        <taxon>Dikarya</taxon>
        <taxon>Ascomycota</taxon>
        <taxon>Saccharomycotina</taxon>
        <taxon>Saccharomycetes</taxon>
        <taxon>Phaffomycetales</taxon>
        <taxon>Wickerhamomycetaceae</taxon>
        <taxon>Wickerhamomyces</taxon>
    </lineage>
</organism>
<keyword evidence="3 11" id="KW-0732">Signal</keyword>
<accession>A0A9P8PN51</accession>
<dbReference type="EMBL" id="JAEUBG010005503">
    <property type="protein sequence ID" value="KAH3674517.1"/>
    <property type="molecule type" value="Genomic_DNA"/>
</dbReference>
<reference evidence="13" key="1">
    <citation type="journal article" date="2021" name="Open Biol.">
        <title>Shared evolutionary footprints suggest mitochondrial oxidative damage underlies multiple complex I losses in fungi.</title>
        <authorList>
            <person name="Schikora-Tamarit M.A."/>
            <person name="Marcet-Houben M."/>
            <person name="Nosek J."/>
            <person name="Gabaldon T."/>
        </authorList>
    </citation>
    <scope>NUCLEOTIDE SEQUENCE</scope>
    <source>
        <strain evidence="13">CBS2887</strain>
    </source>
</reference>
<gene>
    <name evidence="13" type="ORF">WICPIJ_009555</name>
</gene>
<feature type="domain" description="MTC6 partial TIM-barrel" evidence="12">
    <location>
        <begin position="36"/>
        <end position="350"/>
    </location>
</feature>
<keyword evidence="2 10" id="KW-0812">Transmembrane</keyword>
<evidence type="ECO:0000256" key="1">
    <source>
        <dbReference type="ARBA" id="ARBA00004479"/>
    </source>
</evidence>
<dbReference type="PANTHER" id="PTHR35518:SF2">
    <property type="entry name" value="MAINTENANCE OF TELOMERE CAPPING PROTEIN 6"/>
    <property type="match status" value="1"/>
</dbReference>
<evidence type="ECO:0000259" key="12">
    <source>
        <dbReference type="Pfam" id="PF25506"/>
    </source>
</evidence>
<keyword evidence="14" id="KW-1185">Reference proteome</keyword>
<evidence type="ECO:0000256" key="2">
    <source>
        <dbReference type="ARBA" id="ARBA00022692"/>
    </source>
</evidence>
<comment type="function">
    <text evidence="7">May be involved in telomere capping.</text>
</comment>
<feature type="signal peptide" evidence="11">
    <location>
        <begin position="1"/>
        <end position="29"/>
    </location>
</feature>